<sequence>MIITTICLSLILTPVMAAVCESTFGSGGHESPAPNGDMVFCSNVSTGELQPQQYAFVVPLAKYVIDGVAYYVGFQVLAEMCQALNVPFDPFNEYSKFVQCLEKLTVHQSPDLDLVWNSKNYEISTSKNVTRILTAAKQDFGTNYNHYSAADKEKIRYYYKAYLVRDPVSKKMVILVNPLFPITRSEAVDRFMKGQNVFTVQNVLAKDVASAASDSKYSIPRFHSNITHSECGYYPHYHPMKHGKQTHAHIWYI</sequence>
<name>A0ABT4IGT1_9EURY</name>
<accession>A0ABT4IGT1</accession>
<organism evidence="1 2">
    <name type="scientific">Methanocorpusculum petauri</name>
    <dbReference type="NCBI Taxonomy" id="3002863"/>
    <lineage>
        <taxon>Archaea</taxon>
        <taxon>Methanobacteriati</taxon>
        <taxon>Methanobacteriota</taxon>
        <taxon>Stenosarchaea group</taxon>
        <taxon>Methanomicrobia</taxon>
        <taxon>Methanomicrobiales</taxon>
        <taxon>Methanocorpusculaceae</taxon>
        <taxon>Methanocorpusculum</taxon>
    </lineage>
</organism>
<reference evidence="1" key="1">
    <citation type="submission" date="2022-12" db="EMBL/GenBank/DDBJ databases">
        <title>Isolation and characterisation of novel Methanocorpusculum spp. from native Australian herbivores indicates the genus is ancestrally host-associated.</title>
        <authorList>
            <person name="Volmer J.G."/>
            <person name="Soo R.M."/>
            <person name="Evans P.N."/>
            <person name="Hoedt E.C."/>
            <person name="Astorga Alsina A.L."/>
            <person name="Woodcroft B.J."/>
            <person name="Tyson G.W."/>
            <person name="Hugenholtz P."/>
            <person name="Morrison M."/>
        </authorList>
    </citation>
    <scope>NUCLEOTIDE SEQUENCE</scope>
    <source>
        <strain evidence="1">MG</strain>
    </source>
</reference>
<dbReference type="EMBL" id="JAPTGB010000013">
    <property type="protein sequence ID" value="MCZ0860945.1"/>
    <property type="molecule type" value="Genomic_DNA"/>
</dbReference>
<comment type="caution">
    <text evidence="1">The sequence shown here is derived from an EMBL/GenBank/DDBJ whole genome shotgun (WGS) entry which is preliminary data.</text>
</comment>
<proteinExistence type="predicted"/>
<evidence type="ECO:0000313" key="2">
    <source>
        <dbReference type="Proteomes" id="UP001141422"/>
    </source>
</evidence>
<dbReference type="Proteomes" id="UP001141422">
    <property type="component" value="Unassembled WGS sequence"/>
</dbReference>
<gene>
    <name evidence="1" type="ORF">O0S10_06865</name>
</gene>
<dbReference type="RefSeq" id="WP_268925143.1">
    <property type="nucleotide sequence ID" value="NZ_JAPTGB010000013.1"/>
</dbReference>
<keyword evidence="2" id="KW-1185">Reference proteome</keyword>
<protein>
    <submittedName>
        <fullName evidence="1">Uncharacterized protein</fullName>
    </submittedName>
</protein>
<evidence type="ECO:0000313" key="1">
    <source>
        <dbReference type="EMBL" id="MCZ0860945.1"/>
    </source>
</evidence>